<dbReference type="GO" id="GO:0016020">
    <property type="term" value="C:membrane"/>
    <property type="evidence" value="ECO:0007669"/>
    <property type="project" value="UniProtKB-SubCell"/>
</dbReference>
<evidence type="ECO:0000313" key="9">
    <source>
        <dbReference type="Proteomes" id="UP000278756"/>
    </source>
</evidence>
<feature type="transmembrane region" description="Helical" evidence="7">
    <location>
        <begin position="28"/>
        <end position="49"/>
    </location>
</feature>
<proteinExistence type="inferred from homology"/>
<dbReference type="OrthoDB" id="9807354at2"/>
<name>A0A3G9GD91_9CAUL</name>
<comment type="similarity">
    <text evidence="2">Belongs to the TrbI/VirB10 family.</text>
</comment>
<dbReference type="CDD" id="cd16429">
    <property type="entry name" value="VirB10"/>
    <property type="match status" value="1"/>
</dbReference>
<dbReference type="Proteomes" id="UP000278756">
    <property type="component" value="Plasmid pASEM-1"/>
</dbReference>
<evidence type="ECO:0000256" key="1">
    <source>
        <dbReference type="ARBA" id="ARBA00004167"/>
    </source>
</evidence>
<accession>A0A3G9GD91</accession>
<evidence type="ECO:0000256" key="3">
    <source>
        <dbReference type="ARBA" id="ARBA00022692"/>
    </source>
</evidence>
<geneLocation type="plasmid" evidence="9">
    <name>pasem-1 dna</name>
</geneLocation>
<evidence type="ECO:0000256" key="4">
    <source>
        <dbReference type="ARBA" id="ARBA00022989"/>
    </source>
</evidence>
<reference evidence="9" key="2">
    <citation type="journal article" date="2017" name="Plant Physiol. Biochem.">
        <title>Differential oxidative and antioxidative response of duckweed Lemna minor toward plant growth promoting/inhibiting bacteria.</title>
        <authorList>
            <person name="Ishizawa H."/>
            <person name="Kuroda M."/>
            <person name="Morikawa M."/>
            <person name="Ike M."/>
        </authorList>
    </citation>
    <scope>NUCLEOTIDE SEQUENCE [LARGE SCALE GENOMIC DNA]</scope>
    <source>
        <strain evidence="9">M6</strain>
    </source>
</reference>
<dbReference type="Pfam" id="PF03743">
    <property type="entry name" value="TrbI"/>
    <property type="match status" value="1"/>
</dbReference>
<dbReference type="Gene3D" id="2.40.128.260">
    <property type="entry name" value="Type IV secretion system, VirB10/TraB/TrbI"/>
    <property type="match status" value="1"/>
</dbReference>
<keyword evidence="3 7" id="KW-0812">Transmembrane</keyword>
<evidence type="ECO:0000256" key="7">
    <source>
        <dbReference type="SAM" id="Phobius"/>
    </source>
</evidence>
<evidence type="ECO:0000256" key="2">
    <source>
        <dbReference type="ARBA" id="ARBA00010265"/>
    </source>
</evidence>
<comment type="subcellular location">
    <subcellularLocation>
        <location evidence="1">Membrane</location>
        <topology evidence="1">Single-pass membrane protein</topology>
    </subcellularLocation>
</comment>
<keyword evidence="5 7" id="KW-0472">Membrane</keyword>
<dbReference type="RefSeq" id="WP_126424293.1">
    <property type="nucleotide sequence ID" value="NZ_AP018829.1"/>
</dbReference>
<dbReference type="EMBL" id="AP018829">
    <property type="protein sequence ID" value="BBF82669.1"/>
    <property type="molecule type" value="Genomic_DNA"/>
</dbReference>
<sequence length="398" mass="41625">MSETNPNLAEALRLRPDPKPVLRLSRKALAVTGIIAGAGIGGALMLALAPPAKPTVPRPEVSAPEKRPRSNETLNRLPASYADVPVLGPPLPGDLGKPMLNSGLVATGDGGEQNVVSGQGALGSSEPPSAPPSPDDQTRLNARSSSVFAPGNAPKAQVEPSPLPLPALPDLARLMAPQQELPRNAADKQTAFLRADTDRSSVSDARLITPASPYLIQAGSVLPAALVTGIRSDLPGQVIAQVTQDVYDTLGQGHLLIPKGSRLLGEYDSAIAFGQSRVLLAWRRLILPNGKSLILERLSAADVSGQAGLEDRTDYHFDGLLAAGALSTVLSVGAQAGSSDSDSDIVRAIREGAGDSISRTGQRIVERQLNITPTLTIRPGHRVRVILSKDLVLEPYGR</sequence>
<keyword evidence="4 7" id="KW-1133">Transmembrane helix</keyword>
<dbReference type="InterPro" id="IPR005498">
    <property type="entry name" value="T4SS_VirB10/TraB/TrbI"/>
</dbReference>
<dbReference type="InterPro" id="IPR042217">
    <property type="entry name" value="T4SS_VirB10/TrbI"/>
</dbReference>
<keyword evidence="8" id="KW-0614">Plasmid</keyword>
<dbReference type="AlphaFoldDB" id="A0A3G9GD91"/>
<evidence type="ECO:0000256" key="5">
    <source>
        <dbReference type="ARBA" id="ARBA00023136"/>
    </source>
</evidence>
<protein>
    <submittedName>
        <fullName evidence="8">Conjugative transfer protein TrbI</fullName>
    </submittedName>
</protein>
<evidence type="ECO:0000313" key="8">
    <source>
        <dbReference type="EMBL" id="BBF82669.1"/>
    </source>
</evidence>
<feature type="region of interest" description="Disordered" evidence="6">
    <location>
        <begin position="146"/>
        <end position="165"/>
    </location>
</feature>
<gene>
    <name evidence="8" type="ORF">EM6_3310</name>
</gene>
<organism evidence="8 9">
    <name type="scientific">Asticcacaulis excentricus</name>
    <dbReference type="NCBI Taxonomy" id="78587"/>
    <lineage>
        <taxon>Bacteria</taxon>
        <taxon>Pseudomonadati</taxon>
        <taxon>Pseudomonadota</taxon>
        <taxon>Alphaproteobacteria</taxon>
        <taxon>Caulobacterales</taxon>
        <taxon>Caulobacteraceae</taxon>
        <taxon>Asticcacaulis</taxon>
    </lineage>
</organism>
<reference evidence="9" key="1">
    <citation type="journal article" date="2017" name="Biotechnol. Biofuels">
        <title>Evaluation of environmental bacterial communities as a factor affecting the growth of duckweed Lemna minor.</title>
        <authorList>
            <person name="Ishizawa H."/>
            <person name="Kuroda M."/>
            <person name="Morikawa M."/>
            <person name="Ike M."/>
        </authorList>
    </citation>
    <scope>NUCLEOTIDE SEQUENCE [LARGE SCALE GENOMIC DNA]</scope>
    <source>
        <strain evidence="9">M6</strain>
    </source>
</reference>
<feature type="region of interest" description="Disordered" evidence="6">
    <location>
        <begin position="53"/>
        <end position="140"/>
    </location>
</feature>
<evidence type="ECO:0000256" key="6">
    <source>
        <dbReference type="SAM" id="MobiDB-lite"/>
    </source>
</evidence>